<dbReference type="Gene3D" id="1.10.357.10">
    <property type="entry name" value="Tetracycline Repressor, domain 2"/>
    <property type="match status" value="1"/>
</dbReference>
<dbReference type="SUPFAM" id="SSF48498">
    <property type="entry name" value="Tetracyclin repressor-like, C-terminal domain"/>
    <property type="match status" value="1"/>
</dbReference>
<keyword evidence="1" id="KW-0805">Transcription regulation</keyword>
<dbReference type="Gene3D" id="1.10.10.60">
    <property type="entry name" value="Homeodomain-like"/>
    <property type="match status" value="1"/>
</dbReference>
<dbReference type="InterPro" id="IPR025996">
    <property type="entry name" value="MT1864/Rv1816-like_C"/>
</dbReference>
<feature type="domain" description="HTH tetR-type" evidence="5">
    <location>
        <begin position="5"/>
        <end position="65"/>
    </location>
</feature>
<dbReference type="PROSITE" id="PS50977">
    <property type="entry name" value="HTH_TETR_2"/>
    <property type="match status" value="1"/>
</dbReference>
<dbReference type="AlphaFoldDB" id="A0A941ILS9"/>
<dbReference type="InterPro" id="IPR036271">
    <property type="entry name" value="Tet_transcr_reg_TetR-rel_C_sf"/>
</dbReference>
<dbReference type="RefSeq" id="WP_212520497.1">
    <property type="nucleotide sequence ID" value="NZ_JAGSOH010000083.1"/>
</dbReference>
<proteinExistence type="predicted"/>
<evidence type="ECO:0000313" key="6">
    <source>
        <dbReference type="EMBL" id="MBR7829363.1"/>
    </source>
</evidence>
<dbReference type="EMBL" id="JAGSOH010000083">
    <property type="protein sequence ID" value="MBR7829363.1"/>
    <property type="molecule type" value="Genomic_DNA"/>
</dbReference>
<comment type="caution">
    <text evidence="6">The sequence shown here is derived from an EMBL/GenBank/DDBJ whole genome shotgun (WGS) entry which is preliminary data.</text>
</comment>
<evidence type="ECO:0000256" key="3">
    <source>
        <dbReference type="ARBA" id="ARBA00023163"/>
    </source>
</evidence>
<dbReference type="InterPro" id="IPR001647">
    <property type="entry name" value="HTH_TetR"/>
</dbReference>
<evidence type="ECO:0000259" key="5">
    <source>
        <dbReference type="PROSITE" id="PS50977"/>
    </source>
</evidence>
<dbReference type="SUPFAM" id="SSF46689">
    <property type="entry name" value="Homeodomain-like"/>
    <property type="match status" value="1"/>
</dbReference>
<accession>A0A941ILS9</accession>
<reference evidence="6" key="1">
    <citation type="submission" date="2021-04" db="EMBL/GenBank/DDBJ databases">
        <title>Genome based classification of Actinospica acidithermotolerans sp. nov., an actinobacterium isolated from an Indonesian hot spring.</title>
        <authorList>
            <person name="Kusuma A.B."/>
            <person name="Putra K.E."/>
            <person name="Nafisah S."/>
            <person name="Loh J."/>
            <person name="Nouioui I."/>
            <person name="Goodfellow M."/>
        </authorList>
    </citation>
    <scope>NUCLEOTIDE SEQUENCE</scope>
    <source>
        <strain evidence="6">MGRD01-02</strain>
    </source>
</reference>
<evidence type="ECO:0000256" key="4">
    <source>
        <dbReference type="PROSITE-ProRule" id="PRU00335"/>
    </source>
</evidence>
<feature type="DNA-binding region" description="H-T-H motif" evidence="4">
    <location>
        <begin position="28"/>
        <end position="47"/>
    </location>
</feature>
<gene>
    <name evidence="6" type="ORF">KDK95_23860</name>
</gene>
<dbReference type="GO" id="GO:0003677">
    <property type="term" value="F:DNA binding"/>
    <property type="evidence" value="ECO:0007669"/>
    <property type="project" value="UniProtKB-UniRule"/>
</dbReference>
<evidence type="ECO:0000256" key="2">
    <source>
        <dbReference type="ARBA" id="ARBA00023125"/>
    </source>
</evidence>
<sequence length="184" mass="19580">MPRAGLTPAAVTRLALAELDESGPDALTLKAVAVRAGVATPSLYKHVQSIDHLRDLMTVTVLDEAAAEIGGAVMGRAGRDALEVFLRAYRDYALRYPHRWTLMEHPTSDPAVQASAARLVEVGYAVVRGFGLGAETQVDAVRALRAAVTGFIALEHGGGYRLERDPDASFSYLIGILAKGLNPS</sequence>
<evidence type="ECO:0000256" key="1">
    <source>
        <dbReference type="ARBA" id="ARBA00023015"/>
    </source>
</evidence>
<keyword evidence="3" id="KW-0804">Transcription</keyword>
<dbReference type="Proteomes" id="UP000676325">
    <property type="component" value="Unassembled WGS sequence"/>
</dbReference>
<dbReference type="Pfam" id="PF13305">
    <property type="entry name" value="TetR_C_33"/>
    <property type="match status" value="1"/>
</dbReference>
<protein>
    <submittedName>
        <fullName evidence="6">WHG domain-containing protein</fullName>
    </submittedName>
</protein>
<dbReference type="InterPro" id="IPR009057">
    <property type="entry name" value="Homeodomain-like_sf"/>
</dbReference>
<keyword evidence="7" id="KW-1185">Reference proteome</keyword>
<name>A0A941ILS9_9ACTN</name>
<organism evidence="6 7">
    <name type="scientific">Actinospica acidithermotolerans</name>
    <dbReference type="NCBI Taxonomy" id="2828514"/>
    <lineage>
        <taxon>Bacteria</taxon>
        <taxon>Bacillati</taxon>
        <taxon>Actinomycetota</taxon>
        <taxon>Actinomycetes</taxon>
        <taxon>Catenulisporales</taxon>
        <taxon>Actinospicaceae</taxon>
        <taxon>Actinospica</taxon>
    </lineage>
</organism>
<keyword evidence="2 4" id="KW-0238">DNA-binding</keyword>
<evidence type="ECO:0000313" key="7">
    <source>
        <dbReference type="Proteomes" id="UP000676325"/>
    </source>
</evidence>
<dbReference type="Pfam" id="PF00440">
    <property type="entry name" value="TetR_N"/>
    <property type="match status" value="1"/>
</dbReference>